<dbReference type="GO" id="GO:0000122">
    <property type="term" value="P:negative regulation of transcription by RNA polymerase II"/>
    <property type="evidence" value="ECO:0007669"/>
    <property type="project" value="TreeGrafter"/>
</dbReference>
<dbReference type="PANTHER" id="PTHR10865">
    <property type="entry name" value="METASTASIS-ASSOCIATED PROTEIN AND MESODERM INDUCTION EARLY RESPONSE PROTEIN"/>
    <property type="match status" value="1"/>
</dbReference>
<name>A0A3P7GXM0_TOXCA</name>
<keyword evidence="7" id="KW-0539">Nucleus</keyword>
<gene>
    <name evidence="10" type="ORF">TCNE_LOCUS14568</name>
</gene>
<reference evidence="10" key="1">
    <citation type="submission" date="2018-11" db="EMBL/GenBank/DDBJ databases">
        <authorList>
            <consortium name="Pathogen Informatics"/>
        </authorList>
    </citation>
    <scope>NUCLEOTIDE SEQUENCE [LARGE SCALE GENOMIC DNA]</scope>
</reference>
<comment type="subcellular location">
    <subcellularLocation>
        <location evidence="1">Nucleus</location>
    </subcellularLocation>
</comment>
<evidence type="ECO:0000256" key="7">
    <source>
        <dbReference type="ARBA" id="ARBA00023242"/>
    </source>
</evidence>
<dbReference type="GO" id="GO:0042826">
    <property type="term" value="F:histone deacetylase binding"/>
    <property type="evidence" value="ECO:0007669"/>
    <property type="project" value="TreeGrafter"/>
</dbReference>
<evidence type="ECO:0000259" key="9">
    <source>
        <dbReference type="PROSITE" id="PS51293"/>
    </source>
</evidence>
<dbReference type="GO" id="GO:0008270">
    <property type="term" value="F:zinc ion binding"/>
    <property type="evidence" value="ECO:0007669"/>
    <property type="project" value="UniProtKB-KW"/>
</dbReference>
<dbReference type="SUPFAM" id="SSF46689">
    <property type="entry name" value="Homeodomain-like"/>
    <property type="match status" value="1"/>
</dbReference>
<keyword evidence="6" id="KW-0238">DNA-binding</keyword>
<feature type="domain" description="ELM2" evidence="8">
    <location>
        <begin position="48"/>
        <end position="149"/>
    </location>
</feature>
<dbReference type="PROSITE" id="PS51293">
    <property type="entry name" value="SANT"/>
    <property type="match status" value="1"/>
</dbReference>
<sequence length="243" mass="28218">MNCRGKCSIRLVKDVRTLGECDVRSCKDTFFSLVSFDPNNSRLASVQGEIRVGGSYQAKVPPLEVGSAVDEPDRDELVWRPGYISEESEHVYKRATRSFRMFAMVRNEHVTQMERDFRTGDLCMYDAIVTLHKCGYNVNHAIEAMNKNDERMLKATNFMSADDAKKFARGIKMYGKNFLKIKKELLPHHERDELVQFYYGWKKTRDATRPKPLTRQRNTTAATYRKPKNNQTKVRRVNGFTFP</sequence>
<evidence type="ECO:0008006" key="11">
    <source>
        <dbReference type="Google" id="ProtNLM"/>
    </source>
</evidence>
<dbReference type="AlphaFoldDB" id="A0A3P7GXM0"/>
<proteinExistence type="predicted"/>
<keyword evidence="4" id="KW-0863">Zinc-finger</keyword>
<dbReference type="InterPro" id="IPR040138">
    <property type="entry name" value="MIER/MTA"/>
</dbReference>
<dbReference type="SMART" id="SM01189">
    <property type="entry name" value="ELM2"/>
    <property type="match status" value="1"/>
</dbReference>
<dbReference type="InterPro" id="IPR009057">
    <property type="entry name" value="Homeodomain-like_sf"/>
</dbReference>
<dbReference type="Gene3D" id="1.10.10.60">
    <property type="entry name" value="Homeodomain-like"/>
    <property type="match status" value="1"/>
</dbReference>
<dbReference type="Pfam" id="PF01448">
    <property type="entry name" value="ELM2"/>
    <property type="match status" value="1"/>
</dbReference>
<accession>A0A3P7GXM0</accession>
<protein>
    <recommendedName>
        <fullName evidence="11">ELM2 domain-containing protein</fullName>
    </recommendedName>
</protein>
<dbReference type="PANTHER" id="PTHR10865:SF29">
    <property type="entry name" value="METASTASIS ASSOCIATED 1-LIKE, ISOFORM D"/>
    <property type="match status" value="1"/>
</dbReference>
<dbReference type="FunFam" id="1.10.10.60:FF:000012">
    <property type="entry name" value="Metastasis-associated 1 family, member 3"/>
    <property type="match status" value="1"/>
</dbReference>
<dbReference type="GO" id="GO:0003713">
    <property type="term" value="F:transcription coactivator activity"/>
    <property type="evidence" value="ECO:0007669"/>
    <property type="project" value="TreeGrafter"/>
</dbReference>
<evidence type="ECO:0000313" key="10">
    <source>
        <dbReference type="EMBL" id="VDM45889.1"/>
    </source>
</evidence>
<evidence type="ECO:0000256" key="1">
    <source>
        <dbReference type="ARBA" id="ARBA00004123"/>
    </source>
</evidence>
<keyword evidence="3" id="KW-0479">Metal-binding</keyword>
<dbReference type="InterPro" id="IPR017884">
    <property type="entry name" value="SANT_dom"/>
</dbReference>
<dbReference type="Gene3D" id="4.10.1240.50">
    <property type="match status" value="1"/>
</dbReference>
<dbReference type="GO" id="GO:0003677">
    <property type="term" value="F:DNA binding"/>
    <property type="evidence" value="ECO:0007669"/>
    <property type="project" value="UniProtKB-KW"/>
</dbReference>
<evidence type="ECO:0000256" key="5">
    <source>
        <dbReference type="ARBA" id="ARBA00022833"/>
    </source>
</evidence>
<evidence type="ECO:0000256" key="6">
    <source>
        <dbReference type="ARBA" id="ARBA00023125"/>
    </source>
</evidence>
<dbReference type="PROSITE" id="PS51156">
    <property type="entry name" value="ELM2"/>
    <property type="match status" value="1"/>
</dbReference>
<dbReference type="EMBL" id="UYWY01022324">
    <property type="protein sequence ID" value="VDM45889.1"/>
    <property type="molecule type" value="Genomic_DNA"/>
</dbReference>
<dbReference type="GO" id="GO:0003714">
    <property type="term" value="F:transcription corepressor activity"/>
    <property type="evidence" value="ECO:0007669"/>
    <property type="project" value="TreeGrafter"/>
</dbReference>
<feature type="domain" description="SANT" evidence="9">
    <location>
        <begin position="160"/>
        <end position="206"/>
    </location>
</feature>
<evidence type="ECO:0000256" key="3">
    <source>
        <dbReference type="ARBA" id="ARBA00022723"/>
    </source>
</evidence>
<dbReference type="GO" id="GO:0016581">
    <property type="term" value="C:NuRD complex"/>
    <property type="evidence" value="ECO:0007669"/>
    <property type="project" value="TreeGrafter"/>
</dbReference>
<keyword evidence="2" id="KW-0678">Repressor</keyword>
<organism evidence="10">
    <name type="scientific">Toxocara canis</name>
    <name type="common">Canine roundworm</name>
    <dbReference type="NCBI Taxonomy" id="6265"/>
    <lineage>
        <taxon>Eukaryota</taxon>
        <taxon>Metazoa</taxon>
        <taxon>Ecdysozoa</taxon>
        <taxon>Nematoda</taxon>
        <taxon>Chromadorea</taxon>
        <taxon>Rhabditida</taxon>
        <taxon>Spirurina</taxon>
        <taxon>Ascaridomorpha</taxon>
        <taxon>Ascaridoidea</taxon>
        <taxon>Toxocaridae</taxon>
        <taxon>Toxocara</taxon>
    </lineage>
</organism>
<evidence type="ECO:0000256" key="4">
    <source>
        <dbReference type="ARBA" id="ARBA00022771"/>
    </source>
</evidence>
<evidence type="ECO:0000259" key="8">
    <source>
        <dbReference type="PROSITE" id="PS51156"/>
    </source>
</evidence>
<evidence type="ECO:0000256" key="2">
    <source>
        <dbReference type="ARBA" id="ARBA00022491"/>
    </source>
</evidence>
<keyword evidence="5" id="KW-0862">Zinc</keyword>
<dbReference type="InterPro" id="IPR000949">
    <property type="entry name" value="ELM2_dom"/>
</dbReference>